<dbReference type="EMBL" id="UINC01006145">
    <property type="protein sequence ID" value="SVA25757.1"/>
    <property type="molecule type" value="Genomic_DNA"/>
</dbReference>
<accession>A0A381UEI8</accession>
<evidence type="ECO:0000313" key="1">
    <source>
        <dbReference type="EMBL" id="SVA25757.1"/>
    </source>
</evidence>
<reference evidence="1" key="1">
    <citation type="submission" date="2018-05" db="EMBL/GenBank/DDBJ databases">
        <authorList>
            <person name="Lanie J.A."/>
            <person name="Ng W.-L."/>
            <person name="Kazmierczak K.M."/>
            <person name="Andrzejewski T.M."/>
            <person name="Davidsen T.M."/>
            <person name="Wayne K.J."/>
            <person name="Tettelin H."/>
            <person name="Glass J.I."/>
            <person name="Rusch D."/>
            <person name="Podicherti R."/>
            <person name="Tsui H.-C.T."/>
            <person name="Winkler M.E."/>
        </authorList>
    </citation>
    <scope>NUCLEOTIDE SEQUENCE</scope>
</reference>
<sequence length="364" mass="41240">MPALGQESIFMLRQPRVIITFLFFVCVVCGQNFRSVDDIKDDWQDHTAFQKHELLSFCDFLIDGGHYERALLSLFQYLYKFPGDSLEVPVLYHIARSYDLSGNPILANRYYDQVINLADENFRVSQAANYRKLIIKYYQEDYKSVLEETDNATDPYLITLRGYIFLQELDWISARQAFLSADERFKHRYYSGLIAPIMQSIDNAAEVPMKNKWQTLAASLVPGGGRAYLREWGNAGGALASFFLVASLASSNTGLLQSGNLSLVDNRNELIPQGVGYKLDDNDLPKSPLSFGLPTEVTLSNTNNNLIYTPAILAASIYLGTILKTYQDVDNANQRLFRNHIDITIAKTPLESFMDFSEPNLVEN</sequence>
<organism evidence="1">
    <name type="scientific">marine metagenome</name>
    <dbReference type="NCBI Taxonomy" id="408172"/>
    <lineage>
        <taxon>unclassified sequences</taxon>
        <taxon>metagenomes</taxon>
        <taxon>ecological metagenomes</taxon>
    </lineage>
</organism>
<evidence type="ECO:0008006" key="2">
    <source>
        <dbReference type="Google" id="ProtNLM"/>
    </source>
</evidence>
<protein>
    <recommendedName>
        <fullName evidence="2">Tetratricopeptide repeat protein</fullName>
    </recommendedName>
</protein>
<gene>
    <name evidence="1" type="ORF">METZ01_LOCUS78611</name>
</gene>
<proteinExistence type="predicted"/>
<dbReference type="AlphaFoldDB" id="A0A381UEI8"/>
<name>A0A381UEI8_9ZZZZ</name>